<comment type="caution">
    <text evidence="2">The sequence shown here is derived from an EMBL/GenBank/DDBJ whole genome shotgun (WGS) entry which is preliminary data.</text>
</comment>
<keyword evidence="3" id="KW-1185">Reference proteome</keyword>
<sequence>MLSQSFRYLSNEVQAQWENAGPVRSVVFLVSILLLAAWLSWRIWRFTIQPMLRPDEPKELPYWISCESSSSFSLLRADQGQSLAVSFEIRTSLSPDSLALTCDRARLGSREPFSLTIAGENYYVITSPPDTTKYFADVVSLTWDGFLDEVLVGFGCDPARLDTLWKRKPRSAVNPAGKNPIHLTEDLFKQHLLPGPTFDVLIAKLQAALKELMSWEKLSSAYGLATASQTRRISLYDLCLHTMINASQLALFDQVLFAIDPLMTANLRTFTDELWKCLHPSRLVDASEVKTLLAQYTRAFRIYQRLPKEMRKNEAWVISTLID</sequence>
<feature type="transmembrane region" description="Helical" evidence="1">
    <location>
        <begin position="26"/>
        <end position="44"/>
    </location>
</feature>
<proteinExistence type="predicted"/>
<name>A0A0F4YKA0_RASE3</name>
<dbReference type="OrthoDB" id="1470350at2759"/>
<dbReference type="Proteomes" id="UP000053958">
    <property type="component" value="Unassembled WGS sequence"/>
</dbReference>
<keyword evidence="1" id="KW-0812">Transmembrane</keyword>
<keyword evidence="1" id="KW-0472">Membrane</keyword>
<gene>
    <name evidence="2" type="ORF">T310_7485</name>
</gene>
<evidence type="ECO:0000256" key="1">
    <source>
        <dbReference type="SAM" id="Phobius"/>
    </source>
</evidence>
<protein>
    <submittedName>
        <fullName evidence="2">Uncharacterized protein</fullName>
    </submittedName>
</protein>
<dbReference type="GeneID" id="25319757"/>
<dbReference type="AlphaFoldDB" id="A0A0F4YKA0"/>
<keyword evidence="1" id="KW-1133">Transmembrane helix</keyword>
<reference evidence="2 3" key="1">
    <citation type="submission" date="2015-04" db="EMBL/GenBank/DDBJ databases">
        <authorList>
            <person name="Heijne W.H."/>
            <person name="Fedorova N.D."/>
            <person name="Nierman W.C."/>
            <person name="Vollebregt A.W."/>
            <person name="Zhao Z."/>
            <person name="Wu L."/>
            <person name="Kumar M."/>
            <person name="Stam H."/>
            <person name="van den Berg M.A."/>
            <person name="Pel H.J."/>
        </authorList>
    </citation>
    <scope>NUCLEOTIDE SEQUENCE [LARGE SCALE GENOMIC DNA]</scope>
    <source>
        <strain evidence="2 3">CBS 393.64</strain>
    </source>
</reference>
<evidence type="ECO:0000313" key="3">
    <source>
        <dbReference type="Proteomes" id="UP000053958"/>
    </source>
</evidence>
<accession>A0A0F4YKA0</accession>
<organism evidence="2 3">
    <name type="scientific">Rasamsonia emersonii (strain ATCC 16479 / CBS 393.64 / IMI 116815)</name>
    <dbReference type="NCBI Taxonomy" id="1408163"/>
    <lineage>
        <taxon>Eukaryota</taxon>
        <taxon>Fungi</taxon>
        <taxon>Dikarya</taxon>
        <taxon>Ascomycota</taxon>
        <taxon>Pezizomycotina</taxon>
        <taxon>Eurotiomycetes</taxon>
        <taxon>Eurotiomycetidae</taxon>
        <taxon>Eurotiales</taxon>
        <taxon>Trichocomaceae</taxon>
        <taxon>Rasamsonia</taxon>
    </lineage>
</organism>
<dbReference type="STRING" id="1408163.A0A0F4YKA0"/>
<dbReference type="EMBL" id="LASV01000442">
    <property type="protein sequence ID" value="KKA18565.1"/>
    <property type="molecule type" value="Genomic_DNA"/>
</dbReference>
<evidence type="ECO:0000313" key="2">
    <source>
        <dbReference type="EMBL" id="KKA18565.1"/>
    </source>
</evidence>
<dbReference type="RefSeq" id="XP_013325177.1">
    <property type="nucleotide sequence ID" value="XM_013469723.1"/>
</dbReference>